<organism evidence="3">
    <name type="scientific">Selaginella moellendorffii</name>
    <name type="common">Spikemoss</name>
    <dbReference type="NCBI Taxonomy" id="88036"/>
    <lineage>
        <taxon>Eukaryota</taxon>
        <taxon>Viridiplantae</taxon>
        <taxon>Streptophyta</taxon>
        <taxon>Embryophyta</taxon>
        <taxon>Tracheophyta</taxon>
        <taxon>Lycopodiopsida</taxon>
        <taxon>Selaginellales</taxon>
        <taxon>Selaginellaceae</taxon>
        <taxon>Selaginella</taxon>
    </lineage>
</organism>
<dbReference type="SUPFAM" id="SSF53474">
    <property type="entry name" value="alpha/beta-Hydrolases"/>
    <property type="match status" value="1"/>
</dbReference>
<dbReference type="Gene3D" id="3.40.50.1820">
    <property type="entry name" value="alpha/beta hydrolase"/>
    <property type="match status" value="1"/>
</dbReference>
<dbReference type="GO" id="GO:0004185">
    <property type="term" value="F:serine-type carboxypeptidase activity"/>
    <property type="evidence" value="ECO:0007669"/>
    <property type="project" value="InterPro"/>
</dbReference>
<reference evidence="2 3" key="1">
    <citation type="journal article" date="2011" name="Science">
        <title>The Selaginella genome identifies genetic changes associated with the evolution of vascular plants.</title>
        <authorList>
            <person name="Banks J.A."/>
            <person name="Nishiyama T."/>
            <person name="Hasebe M."/>
            <person name="Bowman J.L."/>
            <person name="Gribskov M."/>
            <person name="dePamphilis C."/>
            <person name="Albert V.A."/>
            <person name="Aono N."/>
            <person name="Aoyama T."/>
            <person name="Ambrose B.A."/>
            <person name="Ashton N.W."/>
            <person name="Axtell M.J."/>
            <person name="Barker E."/>
            <person name="Barker M.S."/>
            <person name="Bennetzen J.L."/>
            <person name="Bonawitz N.D."/>
            <person name="Chapple C."/>
            <person name="Cheng C."/>
            <person name="Correa L.G."/>
            <person name="Dacre M."/>
            <person name="DeBarry J."/>
            <person name="Dreyer I."/>
            <person name="Elias M."/>
            <person name="Engstrom E.M."/>
            <person name="Estelle M."/>
            <person name="Feng L."/>
            <person name="Finet C."/>
            <person name="Floyd S.K."/>
            <person name="Frommer W.B."/>
            <person name="Fujita T."/>
            <person name="Gramzow L."/>
            <person name="Gutensohn M."/>
            <person name="Harholt J."/>
            <person name="Hattori M."/>
            <person name="Heyl A."/>
            <person name="Hirai T."/>
            <person name="Hiwatashi Y."/>
            <person name="Ishikawa M."/>
            <person name="Iwata M."/>
            <person name="Karol K.G."/>
            <person name="Koehler B."/>
            <person name="Kolukisaoglu U."/>
            <person name="Kubo M."/>
            <person name="Kurata T."/>
            <person name="Lalonde S."/>
            <person name="Li K."/>
            <person name="Li Y."/>
            <person name="Litt A."/>
            <person name="Lyons E."/>
            <person name="Manning G."/>
            <person name="Maruyama T."/>
            <person name="Michael T.P."/>
            <person name="Mikami K."/>
            <person name="Miyazaki S."/>
            <person name="Morinaga S."/>
            <person name="Murata T."/>
            <person name="Mueller-Roeber B."/>
            <person name="Nelson D.R."/>
            <person name="Obara M."/>
            <person name="Oguri Y."/>
            <person name="Olmstead R.G."/>
            <person name="Onodera N."/>
            <person name="Petersen B.L."/>
            <person name="Pils B."/>
            <person name="Prigge M."/>
            <person name="Rensing S.A."/>
            <person name="Riano-Pachon D.M."/>
            <person name="Roberts A.W."/>
            <person name="Sato Y."/>
            <person name="Scheller H.V."/>
            <person name="Schulz B."/>
            <person name="Schulz C."/>
            <person name="Shakirov E.V."/>
            <person name="Shibagaki N."/>
            <person name="Shinohara N."/>
            <person name="Shippen D.E."/>
            <person name="Soerensen I."/>
            <person name="Sotooka R."/>
            <person name="Sugimoto N."/>
            <person name="Sugita M."/>
            <person name="Sumikawa N."/>
            <person name="Tanurdzic M."/>
            <person name="Theissen G."/>
            <person name="Ulvskov P."/>
            <person name="Wakazuki S."/>
            <person name="Weng J.K."/>
            <person name="Willats W.W."/>
            <person name="Wipf D."/>
            <person name="Wolf P.G."/>
            <person name="Yang L."/>
            <person name="Zimmer A.D."/>
            <person name="Zhu Q."/>
            <person name="Mitros T."/>
            <person name="Hellsten U."/>
            <person name="Loque D."/>
            <person name="Otillar R."/>
            <person name="Salamov A."/>
            <person name="Schmutz J."/>
            <person name="Shapiro H."/>
            <person name="Lindquist E."/>
            <person name="Lucas S."/>
            <person name="Rokhsar D."/>
            <person name="Grigoriev I.V."/>
        </authorList>
    </citation>
    <scope>NUCLEOTIDE SEQUENCE [LARGE SCALE GENOMIC DNA]</scope>
</reference>
<evidence type="ECO:0000313" key="3">
    <source>
        <dbReference type="Proteomes" id="UP000001514"/>
    </source>
</evidence>
<dbReference type="GO" id="GO:0006508">
    <property type="term" value="P:proteolysis"/>
    <property type="evidence" value="ECO:0007669"/>
    <property type="project" value="InterPro"/>
</dbReference>
<gene>
    <name evidence="2" type="ORF">SELMODRAFT_413001</name>
</gene>
<dbReference type="KEGG" id="smo:SELMODRAFT_413001"/>
<keyword evidence="3" id="KW-1185">Reference proteome</keyword>
<dbReference type="InterPro" id="IPR001563">
    <property type="entry name" value="Peptidase_S10"/>
</dbReference>
<proteinExistence type="inferred from homology"/>
<dbReference type="HOGENOM" id="CLU_1328349_0_0_1"/>
<sequence length="207" mass="22502">MGSIQALCREFEQGAVLLLCGGCEQSRYQAPDDLAEWRYEIFSPRTNLPGLSPSPGCSSVGIGAFTELGPFHPGPKSDGLVRNEHQVSNMLFVDAPVGVGWAYSHKVEKHDDEKTCMFSYISNLFVIFYTSERSGCVLANLVCKISGHYVPQLAAHLLDHNKQKASTFNLKGIAIGNPILDILLNSKATLASSLTKLIKFLGRATNG</sequence>
<dbReference type="PANTHER" id="PTHR11802:SF20">
    <property type="entry name" value="SERINE CARBOXYPEPTIDASE-LIKE 41-RELATED"/>
    <property type="match status" value="1"/>
</dbReference>
<protein>
    <submittedName>
        <fullName evidence="2">Uncharacterized protein</fullName>
    </submittedName>
</protein>
<evidence type="ECO:0000313" key="2">
    <source>
        <dbReference type="EMBL" id="EFJ26634.1"/>
    </source>
</evidence>
<comment type="similarity">
    <text evidence="1">Belongs to the peptidase S10 family.</text>
</comment>
<dbReference type="InParanoid" id="D8RN11"/>
<dbReference type="eggNOG" id="KOG1282">
    <property type="taxonomic scope" value="Eukaryota"/>
</dbReference>
<dbReference type="Proteomes" id="UP000001514">
    <property type="component" value="Unassembled WGS sequence"/>
</dbReference>
<evidence type="ECO:0000256" key="1">
    <source>
        <dbReference type="ARBA" id="ARBA00009431"/>
    </source>
</evidence>
<dbReference type="AlphaFoldDB" id="D8RN11"/>
<dbReference type="InterPro" id="IPR029058">
    <property type="entry name" value="AB_hydrolase_fold"/>
</dbReference>
<dbReference type="Gramene" id="EFJ26634">
    <property type="protein sequence ID" value="EFJ26634"/>
    <property type="gene ID" value="SELMODRAFT_413001"/>
</dbReference>
<dbReference type="MEROPS" id="S10.A47"/>
<dbReference type="EMBL" id="GL377584">
    <property type="protein sequence ID" value="EFJ26634.1"/>
    <property type="molecule type" value="Genomic_DNA"/>
</dbReference>
<dbReference type="PANTHER" id="PTHR11802">
    <property type="entry name" value="SERINE PROTEASE FAMILY S10 SERINE CARBOXYPEPTIDASE"/>
    <property type="match status" value="1"/>
</dbReference>
<dbReference type="Pfam" id="PF00450">
    <property type="entry name" value="Peptidase_S10"/>
    <property type="match status" value="1"/>
</dbReference>
<name>D8RN11_SELML</name>
<accession>D8RN11</accession>